<accession>N0AZ24</accession>
<evidence type="ECO:0000313" key="3">
    <source>
        <dbReference type="Proteomes" id="UP000005952"/>
    </source>
</evidence>
<gene>
    <name evidence="2" type="ORF">HYPDE_23463</name>
</gene>
<dbReference type="AlphaFoldDB" id="N0AZ24"/>
<organism evidence="2 3">
    <name type="scientific">Hyphomicrobium denitrificans 1NES1</name>
    <dbReference type="NCBI Taxonomy" id="670307"/>
    <lineage>
        <taxon>Bacteria</taxon>
        <taxon>Pseudomonadati</taxon>
        <taxon>Pseudomonadota</taxon>
        <taxon>Alphaproteobacteria</taxon>
        <taxon>Hyphomicrobiales</taxon>
        <taxon>Hyphomicrobiaceae</taxon>
        <taxon>Hyphomicrobium</taxon>
    </lineage>
</organism>
<dbReference type="HOGENOM" id="CLU_1515928_0_0_5"/>
<name>N0AZ24_9HYPH</name>
<dbReference type="STRING" id="670307.HYPDE_23463"/>
<protein>
    <recommendedName>
        <fullName evidence="4">Spore coat protein U domain-containing protein</fullName>
    </recommendedName>
</protein>
<dbReference type="RefSeq" id="WP_015596417.1">
    <property type="nucleotide sequence ID" value="NC_021172.1"/>
</dbReference>
<proteinExistence type="predicted"/>
<evidence type="ECO:0000256" key="1">
    <source>
        <dbReference type="SAM" id="SignalP"/>
    </source>
</evidence>
<dbReference type="EMBL" id="CP005587">
    <property type="protein sequence ID" value="AGK56379.1"/>
    <property type="molecule type" value="Genomic_DNA"/>
</dbReference>
<keyword evidence="3" id="KW-1185">Reference proteome</keyword>
<feature type="signal peptide" evidence="1">
    <location>
        <begin position="1"/>
        <end position="30"/>
    </location>
</feature>
<reference evidence="2 3" key="1">
    <citation type="journal article" date="2013" name="Genome Announc.">
        <title>Genome sequences for three denitrifying bacterial strains isolated from a uranium- and nitrate-contaminated subsurface environment.</title>
        <authorList>
            <person name="Venkatramanan R."/>
            <person name="Prakash O."/>
            <person name="Woyke T."/>
            <person name="Chain P."/>
            <person name="Goodwin L.A."/>
            <person name="Watson D."/>
            <person name="Brooks S."/>
            <person name="Kostka J.E."/>
            <person name="Green S.J."/>
        </authorList>
    </citation>
    <scope>NUCLEOTIDE SEQUENCE [LARGE SCALE GENOMIC DNA]</scope>
    <source>
        <strain evidence="2 3">1NES1</strain>
    </source>
</reference>
<keyword evidence="1" id="KW-0732">Signal</keyword>
<dbReference type="Proteomes" id="UP000005952">
    <property type="component" value="Chromosome"/>
</dbReference>
<evidence type="ECO:0008006" key="4">
    <source>
        <dbReference type="Google" id="ProtNLM"/>
    </source>
</evidence>
<dbReference type="KEGG" id="hdt:HYPDE_23463"/>
<feature type="chain" id="PRO_5004105571" description="Spore coat protein U domain-containing protein" evidence="1">
    <location>
        <begin position="31"/>
        <end position="183"/>
    </location>
</feature>
<evidence type="ECO:0000313" key="2">
    <source>
        <dbReference type="EMBL" id="AGK56379.1"/>
    </source>
</evidence>
<sequence>MNFIAMIVGRRAFLGLICCTAWAGSALAQAAQQEIQISATVLSSCTINGASSGAVDTATIGIDASGNVIVSSITPSNAPYINVVCNAPATLQLRSTQGAVKTAATGSGFTNIINYLASATWNNQTATIDTATIATATGQETGTAEPVSAGSGNLDVTITPEANAQPLIGGNYSDSLFVLLTPQ</sequence>